<gene>
    <name evidence="2" type="ORF">FRUB_05487</name>
</gene>
<name>A0A225DPP3_9BACT</name>
<keyword evidence="1" id="KW-0732">Signal</keyword>
<reference evidence="3" key="1">
    <citation type="submission" date="2017-06" db="EMBL/GenBank/DDBJ databases">
        <title>Genome analysis of Fimbriiglobus ruber SP5, the first member of the order Planctomycetales with confirmed chitinolytic capability.</title>
        <authorList>
            <person name="Ravin N.V."/>
            <person name="Rakitin A.L."/>
            <person name="Ivanova A.A."/>
            <person name="Beletsky A.V."/>
            <person name="Kulichevskaya I.S."/>
            <person name="Mardanov A.V."/>
            <person name="Dedysh S.N."/>
        </authorList>
    </citation>
    <scope>NUCLEOTIDE SEQUENCE [LARGE SCALE GENOMIC DNA]</scope>
    <source>
        <strain evidence="3">SP5</strain>
    </source>
</reference>
<protein>
    <recommendedName>
        <fullName evidence="4">Glycosyl hydrolase, BNR repeat</fullName>
    </recommendedName>
</protein>
<proteinExistence type="predicted"/>
<evidence type="ECO:0000256" key="1">
    <source>
        <dbReference type="SAM" id="SignalP"/>
    </source>
</evidence>
<feature type="signal peptide" evidence="1">
    <location>
        <begin position="1"/>
        <end position="19"/>
    </location>
</feature>
<organism evidence="2 3">
    <name type="scientific">Fimbriiglobus ruber</name>
    <dbReference type="NCBI Taxonomy" id="1908690"/>
    <lineage>
        <taxon>Bacteria</taxon>
        <taxon>Pseudomonadati</taxon>
        <taxon>Planctomycetota</taxon>
        <taxon>Planctomycetia</taxon>
        <taxon>Gemmatales</taxon>
        <taxon>Gemmataceae</taxon>
        <taxon>Fimbriiglobus</taxon>
    </lineage>
</organism>
<evidence type="ECO:0000313" key="3">
    <source>
        <dbReference type="Proteomes" id="UP000214646"/>
    </source>
</evidence>
<dbReference type="AlphaFoldDB" id="A0A225DPP3"/>
<dbReference type="Gene3D" id="2.130.10.10">
    <property type="entry name" value="YVTN repeat-like/Quinoprotein amine dehydrogenase"/>
    <property type="match status" value="3"/>
</dbReference>
<dbReference type="InterPro" id="IPR002860">
    <property type="entry name" value="BNR_rpt"/>
</dbReference>
<evidence type="ECO:0000313" key="2">
    <source>
        <dbReference type="EMBL" id="OWK40568.1"/>
    </source>
</evidence>
<dbReference type="RefSeq" id="WP_088256468.1">
    <property type="nucleotide sequence ID" value="NZ_NIDE01000008.1"/>
</dbReference>
<evidence type="ECO:0008006" key="4">
    <source>
        <dbReference type="Google" id="ProtNLM"/>
    </source>
</evidence>
<dbReference type="InterPro" id="IPR015943">
    <property type="entry name" value="WD40/YVTN_repeat-like_dom_sf"/>
</dbReference>
<dbReference type="Proteomes" id="UP000214646">
    <property type="component" value="Unassembled WGS sequence"/>
</dbReference>
<feature type="chain" id="PRO_5012872408" description="Glycosyl hydrolase, BNR repeat" evidence="1">
    <location>
        <begin position="20"/>
        <end position="331"/>
    </location>
</feature>
<dbReference type="EMBL" id="NIDE01000008">
    <property type="protein sequence ID" value="OWK40568.1"/>
    <property type="molecule type" value="Genomic_DNA"/>
</dbReference>
<dbReference type="OrthoDB" id="251288at2"/>
<dbReference type="SUPFAM" id="SSF110296">
    <property type="entry name" value="Oligoxyloglucan reducing end-specific cellobiohydrolase"/>
    <property type="match status" value="1"/>
</dbReference>
<dbReference type="Pfam" id="PF02012">
    <property type="entry name" value="BNR"/>
    <property type="match status" value="1"/>
</dbReference>
<accession>A0A225DPP3</accession>
<sequence>MRSLLLTAFFVVSIPAAGAAEWEAITTELLKTEKPGYGGLSGVTVDHATGHVFVDVSDRGVFRSTDQGKTWARVGESPIKGRTETPGCLQLDPTGKSKRLMMATVYGVPLALGTTDGAWRFLDKASVHIDWAAVDWSDPETKFILGLKHESGGVLIRSRDGGKTFAEVGPGYGPAWVFDADTAVATRAKSKTQPAGGLVRTTDGGKTFTSVANYTPVSLPRWHDDSLYWLADGALIKSTDRGATWAKVCDLKDGRCGPVFGKDAKHLIVLTGAGIVESTDGGTTWTKPLPIPPALKGVSPLTWVEYDPIGDSLYVMKMTSELYKLTRGGGK</sequence>
<dbReference type="CDD" id="cd15482">
    <property type="entry name" value="Sialidase_non-viral"/>
    <property type="match status" value="1"/>
</dbReference>
<keyword evidence="3" id="KW-1185">Reference proteome</keyword>
<comment type="caution">
    <text evidence="2">The sequence shown here is derived from an EMBL/GenBank/DDBJ whole genome shotgun (WGS) entry which is preliminary data.</text>
</comment>